<dbReference type="CDD" id="cd00495">
    <property type="entry name" value="Ribosomal_L25_TL5_CTC"/>
    <property type="match status" value="1"/>
</dbReference>
<dbReference type="NCBIfam" id="NF004131">
    <property type="entry name" value="PRK05618.2-1"/>
    <property type="match status" value="1"/>
</dbReference>
<comment type="function">
    <text evidence="5">This is one of the proteins that binds to the 5S RNA in the ribosome where it forms part of the central protuberance.</text>
</comment>
<reference evidence="8 9" key="1">
    <citation type="submission" date="2023-07" db="EMBL/GenBank/DDBJ databases">
        <title>Sequencing the genomes of 1000 actinobacteria strains.</title>
        <authorList>
            <person name="Klenk H.-P."/>
        </authorList>
    </citation>
    <scope>NUCLEOTIDE SEQUENCE [LARGE SCALE GENOMIC DNA]</scope>
    <source>
        <strain evidence="8 9">DSM 44508</strain>
    </source>
</reference>
<organism evidence="8 9">
    <name type="scientific">Corynebacterium felinum</name>
    <dbReference type="NCBI Taxonomy" id="131318"/>
    <lineage>
        <taxon>Bacteria</taxon>
        <taxon>Bacillati</taxon>
        <taxon>Actinomycetota</taxon>
        <taxon>Actinomycetes</taxon>
        <taxon>Mycobacteriales</taxon>
        <taxon>Corynebacteriaceae</taxon>
        <taxon>Corynebacterium</taxon>
    </lineage>
</organism>
<dbReference type="InterPro" id="IPR029751">
    <property type="entry name" value="Ribosomal_L25_dom"/>
</dbReference>
<dbReference type="Pfam" id="PF01386">
    <property type="entry name" value="Ribosomal_L25p"/>
    <property type="match status" value="1"/>
</dbReference>
<dbReference type="Proteomes" id="UP001183619">
    <property type="component" value="Unassembled WGS sequence"/>
</dbReference>
<dbReference type="RefSeq" id="WP_277104705.1">
    <property type="nucleotide sequence ID" value="NZ_BAAAJS010000068.1"/>
</dbReference>
<keyword evidence="2 5" id="KW-0694">RNA-binding</keyword>
<evidence type="ECO:0000256" key="5">
    <source>
        <dbReference type="HAMAP-Rule" id="MF_01334"/>
    </source>
</evidence>
<dbReference type="InterPro" id="IPR037121">
    <property type="entry name" value="Ribosomal_bL25_C"/>
</dbReference>
<keyword evidence="9" id="KW-1185">Reference proteome</keyword>
<sequence length="201" mass="21752">MSAENIIIAAAPRNEFGKGAARRLRRDVRVPGVVYGLELETPIHFHADLLEIHALLRRHGSNAVFELDLEGEKHLVMVKHVDQNVITLNADHIDLLAIKRGEKVEVEVPVVLEGETAPGTQLVQDLDVILVEADVLSIPEEIKHSVEGLEADSKVLAGDIVLPAKTTLVADAEAVVATVSIIESNEEEAEASESEAEESAE</sequence>
<gene>
    <name evidence="5" type="primary">rplY</name>
    <name evidence="5" type="synonym">ctc</name>
    <name evidence="8" type="ORF">J2S37_001669</name>
</gene>
<dbReference type="GO" id="GO:0005840">
    <property type="term" value="C:ribosome"/>
    <property type="evidence" value="ECO:0007669"/>
    <property type="project" value="UniProtKB-KW"/>
</dbReference>
<evidence type="ECO:0000259" key="6">
    <source>
        <dbReference type="Pfam" id="PF01386"/>
    </source>
</evidence>
<dbReference type="NCBIfam" id="TIGR00731">
    <property type="entry name" value="bL25_bact_ctc"/>
    <property type="match status" value="1"/>
</dbReference>
<dbReference type="PANTHER" id="PTHR33284:SF1">
    <property type="entry name" value="RIBOSOMAL PROTEIN L25_GLN-TRNA SYNTHETASE, ANTI-CODON-BINDING DOMAIN-CONTAINING PROTEIN"/>
    <property type="match status" value="1"/>
</dbReference>
<dbReference type="SUPFAM" id="SSF50715">
    <property type="entry name" value="Ribosomal protein L25-like"/>
    <property type="match status" value="1"/>
</dbReference>
<feature type="domain" description="Large ribosomal subunit protein bL25 beta" evidence="7">
    <location>
        <begin position="103"/>
        <end position="180"/>
    </location>
</feature>
<dbReference type="PANTHER" id="PTHR33284">
    <property type="entry name" value="RIBOSOMAL PROTEIN L25/GLN-TRNA SYNTHETASE, ANTI-CODON-BINDING DOMAIN-CONTAINING PROTEIN"/>
    <property type="match status" value="1"/>
</dbReference>
<dbReference type="InterPro" id="IPR011035">
    <property type="entry name" value="Ribosomal_bL25/Gln-tRNA_synth"/>
</dbReference>
<proteinExistence type="inferred from homology"/>
<protein>
    <recommendedName>
        <fullName evidence="5">Large ribosomal subunit protein bL25</fullName>
    </recommendedName>
    <alternativeName>
        <fullName evidence="5">General stress protein CTC</fullName>
    </alternativeName>
</protein>
<keyword evidence="3 5" id="KW-0689">Ribosomal protein</keyword>
<dbReference type="Gene3D" id="2.170.120.20">
    <property type="entry name" value="Ribosomal protein L25, beta domain"/>
    <property type="match status" value="1"/>
</dbReference>
<name>A0ABU2B9S0_9CORY</name>
<evidence type="ECO:0000256" key="3">
    <source>
        <dbReference type="ARBA" id="ARBA00022980"/>
    </source>
</evidence>
<comment type="caution">
    <text evidence="8">The sequence shown here is derived from an EMBL/GenBank/DDBJ whole genome shotgun (WGS) entry which is preliminary data.</text>
</comment>
<evidence type="ECO:0000259" key="7">
    <source>
        <dbReference type="Pfam" id="PF14693"/>
    </source>
</evidence>
<dbReference type="Gene3D" id="2.40.240.10">
    <property type="entry name" value="Ribosomal Protein L25, Chain P"/>
    <property type="match status" value="1"/>
</dbReference>
<comment type="similarity">
    <text evidence="5">Belongs to the bacterial ribosomal protein bL25 family. CTC subfamily.</text>
</comment>
<feature type="domain" description="Large ribosomal subunit protein bL25 L25" evidence="6">
    <location>
        <begin position="8"/>
        <end position="95"/>
    </location>
</feature>
<dbReference type="Pfam" id="PF14693">
    <property type="entry name" value="Ribosomal_TL5_C"/>
    <property type="match status" value="1"/>
</dbReference>
<comment type="subunit">
    <text evidence="5">Part of the 50S ribosomal subunit; part of the 5S rRNA/L5/L18/L25 subcomplex. Contacts the 5S rRNA. Binds to the 5S rRNA independently of L5 and L18.</text>
</comment>
<evidence type="ECO:0000313" key="9">
    <source>
        <dbReference type="Proteomes" id="UP001183619"/>
    </source>
</evidence>
<dbReference type="InterPro" id="IPR020930">
    <property type="entry name" value="Ribosomal_uL5_bac-type"/>
</dbReference>
<evidence type="ECO:0000256" key="1">
    <source>
        <dbReference type="ARBA" id="ARBA00022730"/>
    </source>
</evidence>
<keyword evidence="4 5" id="KW-0687">Ribonucleoprotein</keyword>
<evidence type="ECO:0000256" key="2">
    <source>
        <dbReference type="ARBA" id="ARBA00022884"/>
    </source>
</evidence>
<accession>A0ABU2B9S0</accession>
<evidence type="ECO:0000313" key="8">
    <source>
        <dbReference type="EMBL" id="MDR7355131.1"/>
    </source>
</evidence>
<keyword evidence="1 5" id="KW-0699">rRNA-binding</keyword>
<dbReference type="InterPro" id="IPR001021">
    <property type="entry name" value="Ribosomal_bL25_long"/>
</dbReference>
<dbReference type="InterPro" id="IPR020057">
    <property type="entry name" value="Ribosomal_bL25_b-dom"/>
</dbReference>
<dbReference type="EMBL" id="JAVDYF010000001">
    <property type="protein sequence ID" value="MDR7355131.1"/>
    <property type="molecule type" value="Genomic_DNA"/>
</dbReference>
<dbReference type="InterPro" id="IPR020056">
    <property type="entry name" value="Rbsml_bL25/Gln-tRNA_synth_N"/>
</dbReference>
<evidence type="ECO:0000256" key="4">
    <source>
        <dbReference type="ARBA" id="ARBA00023274"/>
    </source>
</evidence>
<dbReference type="HAMAP" id="MF_01334">
    <property type="entry name" value="Ribosomal_bL25_CTC"/>
    <property type="match status" value="1"/>
</dbReference>